<name>A0AAF1BFF4_DAUCS</name>
<feature type="compositionally biased region" description="Basic and acidic residues" evidence="1">
    <location>
        <begin position="195"/>
        <end position="219"/>
    </location>
</feature>
<dbReference type="AlphaFoldDB" id="A0AAF1BFF4"/>
<keyword evidence="3" id="KW-1185">Reference proteome</keyword>
<gene>
    <name evidence="2" type="ORF">DCAR_0934430</name>
</gene>
<dbReference type="KEGG" id="dcr:108201300"/>
<dbReference type="Proteomes" id="UP000077755">
    <property type="component" value="Chromosome 9"/>
</dbReference>
<organism evidence="2 3">
    <name type="scientific">Daucus carota subsp. sativus</name>
    <name type="common">Carrot</name>
    <dbReference type="NCBI Taxonomy" id="79200"/>
    <lineage>
        <taxon>Eukaryota</taxon>
        <taxon>Viridiplantae</taxon>
        <taxon>Streptophyta</taxon>
        <taxon>Embryophyta</taxon>
        <taxon>Tracheophyta</taxon>
        <taxon>Spermatophyta</taxon>
        <taxon>Magnoliopsida</taxon>
        <taxon>eudicotyledons</taxon>
        <taxon>Gunneridae</taxon>
        <taxon>Pentapetalae</taxon>
        <taxon>asterids</taxon>
        <taxon>campanulids</taxon>
        <taxon>Apiales</taxon>
        <taxon>Apiaceae</taxon>
        <taxon>Apioideae</taxon>
        <taxon>Scandiceae</taxon>
        <taxon>Daucinae</taxon>
        <taxon>Daucus</taxon>
        <taxon>Daucus sect. Daucus</taxon>
    </lineage>
</organism>
<evidence type="ECO:0000313" key="2">
    <source>
        <dbReference type="EMBL" id="WOH14902.1"/>
    </source>
</evidence>
<protein>
    <submittedName>
        <fullName evidence="2">Uncharacterized protein</fullName>
    </submittedName>
</protein>
<accession>A0AAF1BFF4</accession>
<feature type="compositionally biased region" description="Basic and acidic residues" evidence="1">
    <location>
        <begin position="228"/>
        <end position="247"/>
    </location>
</feature>
<feature type="region of interest" description="Disordered" evidence="1">
    <location>
        <begin position="144"/>
        <end position="166"/>
    </location>
</feature>
<feature type="region of interest" description="Disordered" evidence="1">
    <location>
        <begin position="316"/>
        <end position="353"/>
    </location>
</feature>
<feature type="compositionally biased region" description="Basic and acidic residues" evidence="1">
    <location>
        <begin position="144"/>
        <end position="153"/>
    </location>
</feature>
<dbReference type="EMBL" id="CP093351">
    <property type="protein sequence ID" value="WOH14902.1"/>
    <property type="molecule type" value="Genomic_DNA"/>
</dbReference>
<evidence type="ECO:0000313" key="3">
    <source>
        <dbReference type="Proteomes" id="UP000077755"/>
    </source>
</evidence>
<reference evidence="2" key="1">
    <citation type="journal article" date="2016" name="Nat. Genet.">
        <title>A high-quality carrot genome assembly provides new insights into carotenoid accumulation and asterid genome evolution.</title>
        <authorList>
            <person name="Iorizzo M."/>
            <person name="Ellison S."/>
            <person name="Senalik D."/>
            <person name="Zeng P."/>
            <person name="Satapoomin P."/>
            <person name="Huang J."/>
            <person name="Bowman M."/>
            <person name="Iovene M."/>
            <person name="Sanseverino W."/>
            <person name="Cavagnaro P."/>
            <person name="Yildiz M."/>
            <person name="Macko-Podgorni A."/>
            <person name="Moranska E."/>
            <person name="Grzebelus E."/>
            <person name="Grzebelus D."/>
            <person name="Ashrafi H."/>
            <person name="Zheng Z."/>
            <person name="Cheng S."/>
            <person name="Spooner D."/>
            <person name="Van Deynze A."/>
            <person name="Simon P."/>
        </authorList>
    </citation>
    <scope>NUCLEOTIDE SEQUENCE</scope>
    <source>
        <tissue evidence="2">Leaf</tissue>
    </source>
</reference>
<reference evidence="2" key="2">
    <citation type="submission" date="2022-03" db="EMBL/GenBank/DDBJ databases">
        <title>Draft title - Genomic analysis of global carrot germplasm unveils the trajectory of domestication and the origin of high carotenoid orange carrot.</title>
        <authorList>
            <person name="Iorizzo M."/>
            <person name="Ellison S."/>
            <person name="Senalik D."/>
            <person name="Macko-Podgorni A."/>
            <person name="Grzebelus D."/>
            <person name="Bostan H."/>
            <person name="Rolling W."/>
            <person name="Curaba J."/>
            <person name="Simon P."/>
        </authorList>
    </citation>
    <scope>NUCLEOTIDE SEQUENCE</scope>
    <source>
        <tissue evidence="2">Leaf</tissue>
    </source>
</reference>
<sequence length="353" mass="40349">MDLFQICESFEFKLVEEAVEAGEKKDLFYVDRVWIKIETEVFRTIPRFTAWSDKDLRARKRKETSENLFGKGRIRSVDESTEQTQEVARNVDEERKREQMIVELENLAFILVESRKQFDAANIQFNKCLKSCIDYNTVNNNEEAARKDTEETSQHNFEPLGNPVEETIGTTNKQFDTSIQQGAEVETSKINDPVSEEREVEAEKQVEEERQVEKERTIEEAEEEREVEAEKEADGAQKEIEEERPVEKTVSPVQSSKEIEQEKPVENIVSPVQSSMGSEVLRMVDDAEKDYQKKIMAQEMASNVNVVGIATEAVSGLQDERTSDTEIPVAEHKASEQEQAAQEALDVSSRKAA</sequence>
<feature type="compositionally biased region" description="Basic and acidic residues" evidence="1">
    <location>
        <begin position="318"/>
        <end position="336"/>
    </location>
</feature>
<feature type="region of interest" description="Disordered" evidence="1">
    <location>
        <begin position="178"/>
        <end position="276"/>
    </location>
</feature>
<proteinExistence type="predicted"/>
<evidence type="ECO:0000256" key="1">
    <source>
        <dbReference type="SAM" id="MobiDB-lite"/>
    </source>
</evidence>